<protein>
    <recommendedName>
        <fullName evidence="1">F-box associated beta-propeller type 1 domain-containing protein</fullName>
    </recommendedName>
</protein>
<feature type="domain" description="F-box associated beta-propeller type 1" evidence="1">
    <location>
        <begin position="40"/>
        <end position="168"/>
    </location>
</feature>
<dbReference type="NCBIfam" id="TIGR01640">
    <property type="entry name" value="F_box_assoc_1"/>
    <property type="match status" value="1"/>
</dbReference>
<evidence type="ECO:0000259" key="1">
    <source>
        <dbReference type="Pfam" id="PF07734"/>
    </source>
</evidence>
<evidence type="ECO:0000313" key="2">
    <source>
        <dbReference type="EMBL" id="RAL52472.1"/>
    </source>
</evidence>
<dbReference type="Pfam" id="PF07734">
    <property type="entry name" value="FBA_1"/>
    <property type="match status" value="1"/>
</dbReference>
<reference evidence="2 3" key="1">
    <citation type="submission" date="2018-06" db="EMBL/GenBank/DDBJ databases">
        <title>The Genome of Cuscuta australis (Dodder) Provides Insight into the Evolution of Plant Parasitism.</title>
        <authorList>
            <person name="Liu H."/>
        </authorList>
    </citation>
    <scope>NUCLEOTIDE SEQUENCE [LARGE SCALE GENOMIC DNA]</scope>
    <source>
        <strain evidence="3">cv. Yunnan</strain>
        <tissue evidence="2">Vines</tissue>
    </source>
</reference>
<dbReference type="PANTHER" id="PTHR31672:SF13">
    <property type="entry name" value="F-BOX PROTEIN CPR30-LIKE"/>
    <property type="match status" value="1"/>
</dbReference>
<proteinExistence type="predicted"/>
<evidence type="ECO:0000313" key="3">
    <source>
        <dbReference type="Proteomes" id="UP000249390"/>
    </source>
</evidence>
<dbReference type="AlphaFoldDB" id="A0A328E371"/>
<keyword evidence="3" id="KW-1185">Reference proteome</keyword>
<dbReference type="InterPro" id="IPR006527">
    <property type="entry name" value="F-box-assoc_dom_typ1"/>
</dbReference>
<dbReference type="PANTHER" id="PTHR31672">
    <property type="entry name" value="BNACNNG10540D PROTEIN"/>
    <property type="match status" value="1"/>
</dbReference>
<dbReference type="InterPro" id="IPR017451">
    <property type="entry name" value="F-box-assoc_interact_dom"/>
</dbReference>
<organism evidence="2 3">
    <name type="scientific">Cuscuta australis</name>
    <dbReference type="NCBI Taxonomy" id="267555"/>
    <lineage>
        <taxon>Eukaryota</taxon>
        <taxon>Viridiplantae</taxon>
        <taxon>Streptophyta</taxon>
        <taxon>Embryophyta</taxon>
        <taxon>Tracheophyta</taxon>
        <taxon>Spermatophyta</taxon>
        <taxon>Magnoliopsida</taxon>
        <taxon>eudicotyledons</taxon>
        <taxon>Gunneridae</taxon>
        <taxon>Pentapetalae</taxon>
        <taxon>asterids</taxon>
        <taxon>lamiids</taxon>
        <taxon>Solanales</taxon>
        <taxon>Convolvulaceae</taxon>
        <taxon>Cuscuteae</taxon>
        <taxon>Cuscuta</taxon>
        <taxon>Cuscuta subgen. Grammica</taxon>
        <taxon>Cuscuta sect. Cleistogrammica</taxon>
    </lineage>
</organism>
<sequence>MKQPHKRDHLLIRLYEKSAPLTHLCGCFICYNLLTMDQESSNPKGFGFDSTTGNYVVVWIVGVKHKDKHETYWEVYSSLTNSWTESMFDLAFYPHKGRNEVIVGGVPYWIGNLNDDSNLLLRYNVKEDRFEQIPLPELTIGQLVEWKSCFAIISVEEDKMTMTMYDEESRGWKTTLTLGSIALHINKPIQTFAYGQILVQTEEGVVLLDPQNNNRQVLCGGVLNSYAFQHIESMLHLDGTRGLEYRDGRWVFREWLEDVALKDI</sequence>
<accession>A0A328E371</accession>
<gene>
    <name evidence="2" type="ORF">DM860_007329</name>
</gene>
<dbReference type="InterPro" id="IPR050796">
    <property type="entry name" value="SCF_F-box_component"/>
</dbReference>
<comment type="caution">
    <text evidence="2">The sequence shown here is derived from an EMBL/GenBank/DDBJ whole genome shotgun (WGS) entry which is preliminary data.</text>
</comment>
<dbReference type="Proteomes" id="UP000249390">
    <property type="component" value="Unassembled WGS sequence"/>
</dbReference>
<name>A0A328E371_9ASTE</name>
<dbReference type="EMBL" id="NQVE01000034">
    <property type="protein sequence ID" value="RAL52472.1"/>
    <property type="molecule type" value="Genomic_DNA"/>
</dbReference>